<protein>
    <submittedName>
        <fullName evidence="1">Uncharacterized protein</fullName>
    </submittedName>
</protein>
<evidence type="ECO:0000313" key="2">
    <source>
        <dbReference type="Proteomes" id="UP000593719"/>
    </source>
</evidence>
<keyword evidence="2" id="KW-1185">Reference proteome</keyword>
<dbReference type="RefSeq" id="WP_193151836.1">
    <property type="nucleotide sequence ID" value="NZ_CP041235.1"/>
</dbReference>
<reference evidence="1 2" key="1">
    <citation type="submission" date="2019-06" db="EMBL/GenBank/DDBJ databases">
        <title>Sulfurimonas gotlandica sp. nov., a chemoautotrophic and psychrotolerant epsilonproteobacterium isolated from a pelagic redoxcline, and an emended description of the genus Sulfurimonas.</title>
        <authorList>
            <person name="Wang S."/>
            <person name="Jiang L."/>
            <person name="Shao Z."/>
        </authorList>
    </citation>
    <scope>NUCLEOTIDE SEQUENCE [LARGE SCALE GENOMIC DNA]</scope>
    <source>
        <strain evidence="1 2">S2-6</strain>
    </source>
</reference>
<dbReference type="AlphaFoldDB" id="A0A7M1B1Q5"/>
<name>A0A7M1B1Q5_9BACT</name>
<evidence type="ECO:0000313" key="1">
    <source>
        <dbReference type="EMBL" id="QOP43555.1"/>
    </source>
</evidence>
<organism evidence="1 2">
    <name type="scientific">Sulfurimonas sediminis</name>
    <dbReference type="NCBI Taxonomy" id="2590020"/>
    <lineage>
        <taxon>Bacteria</taxon>
        <taxon>Pseudomonadati</taxon>
        <taxon>Campylobacterota</taxon>
        <taxon>Epsilonproteobacteria</taxon>
        <taxon>Campylobacterales</taxon>
        <taxon>Sulfurimonadaceae</taxon>
        <taxon>Sulfurimonas</taxon>
    </lineage>
</organism>
<dbReference type="KEGG" id="ssei:FJR45_06150"/>
<accession>A0A7M1B1Q5</accession>
<dbReference type="EMBL" id="CP041235">
    <property type="protein sequence ID" value="QOP43555.1"/>
    <property type="molecule type" value="Genomic_DNA"/>
</dbReference>
<gene>
    <name evidence="1" type="ORF">FJR45_06150</name>
</gene>
<dbReference type="Proteomes" id="UP000593719">
    <property type="component" value="Chromosome"/>
</dbReference>
<sequence length="124" mass="13905">MTDEKTAIYFKVTPAQKETIDLRAQENGFDDIYTYLKVVALRAQTFSISDAGLSAEEPTVELGFSVNKLQKEILEEKAQESGAKELTEFLIYVALHGVVTSVIEIRSTGKLDSMLERIMASKRR</sequence>
<proteinExistence type="predicted"/>